<name>A0A6J1G8X6_CUCMO</name>
<comment type="similarity">
    <text evidence="2 6 9">Belongs to the 6-phosphogluconate dehydrogenase family.</text>
</comment>
<keyword evidence="5 6" id="KW-0570">Pentose shunt</keyword>
<dbReference type="GeneID" id="111452029"/>
<feature type="binding site" evidence="8">
    <location>
        <begin position="79"/>
        <end position="81"/>
    </location>
    <ligand>
        <name>NADP(+)</name>
        <dbReference type="ChEBI" id="CHEBI:58349"/>
    </ligand>
</feature>
<dbReference type="InterPro" id="IPR036291">
    <property type="entry name" value="NAD(P)-bd_dom_sf"/>
</dbReference>
<proteinExistence type="inferred from homology"/>
<dbReference type="InterPro" id="IPR006115">
    <property type="entry name" value="6PGDH_NADP-bd"/>
</dbReference>
<gene>
    <name evidence="12" type="primary">LOC111452029</name>
</gene>
<dbReference type="Gene3D" id="1.10.1040.10">
    <property type="entry name" value="N-(1-d-carboxylethyl)-l-norvaline Dehydrogenase, domain 2"/>
    <property type="match status" value="1"/>
</dbReference>
<evidence type="ECO:0000313" key="11">
    <source>
        <dbReference type="Proteomes" id="UP000504609"/>
    </source>
</evidence>
<comment type="subunit">
    <text evidence="6">Homodimer.</text>
</comment>
<evidence type="ECO:0000259" key="10">
    <source>
        <dbReference type="SMART" id="SM01350"/>
    </source>
</evidence>
<dbReference type="Pfam" id="PF00393">
    <property type="entry name" value="6PGD"/>
    <property type="match status" value="1"/>
</dbReference>
<comment type="catalytic activity">
    <reaction evidence="6 9">
        <text>6-phospho-D-gluconate + NADP(+) = D-ribulose 5-phosphate + CO2 + NADPH</text>
        <dbReference type="Rhea" id="RHEA:10116"/>
        <dbReference type="ChEBI" id="CHEBI:16526"/>
        <dbReference type="ChEBI" id="CHEBI:57783"/>
        <dbReference type="ChEBI" id="CHEBI:58121"/>
        <dbReference type="ChEBI" id="CHEBI:58349"/>
        <dbReference type="ChEBI" id="CHEBI:58759"/>
        <dbReference type="EC" id="1.1.1.44"/>
    </reaction>
</comment>
<feature type="binding site" evidence="8">
    <location>
        <begin position="35"/>
        <end position="37"/>
    </location>
    <ligand>
        <name>NADP(+)</name>
        <dbReference type="ChEBI" id="CHEBI:58349"/>
    </ligand>
</feature>
<feature type="binding site" evidence="8">
    <location>
        <begin position="12"/>
        <end position="17"/>
    </location>
    <ligand>
        <name>NADP(+)</name>
        <dbReference type="ChEBI" id="CHEBI:58349"/>
    </ligand>
</feature>
<evidence type="ECO:0000256" key="7">
    <source>
        <dbReference type="PIRSR" id="PIRSR000109-1"/>
    </source>
</evidence>
<dbReference type="GO" id="GO:0050661">
    <property type="term" value="F:NADP binding"/>
    <property type="evidence" value="ECO:0007669"/>
    <property type="project" value="InterPro"/>
</dbReference>
<feature type="active site" description="Proton donor" evidence="7">
    <location>
        <position position="195"/>
    </location>
</feature>
<evidence type="ECO:0000256" key="6">
    <source>
        <dbReference type="PIRNR" id="PIRNR000109"/>
    </source>
</evidence>
<protein>
    <recommendedName>
        <fullName evidence="6 9">6-phosphogluconate dehydrogenase, decarboxylating</fullName>
        <ecNumber evidence="6 9">1.1.1.44</ecNumber>
    </recommendedName>
</protein>
<feature type="active site" description="Proton acceptor" evidence="7">
    <location>
        <position position="188"/>
    </location>
</feature>
<dbReference type="PRINTS" id="PR00076">
    <property type="entry name" value="6PGDHDRGNASE"/>
</dbReference>
<dbReference type="GO" id="GO:0004616">
    <property type="term" value="F:phosphogluconate dehydrogenase (decarboxylating) activity"/>
    <property type="evidence" value="ECO:0007669"/>
    <property type="project" value="UniProtKB-EC"/>
</dbReference>
<dbReference type="NCBIfam" id="TIGR00873">
    <property type="entry name" value="gnd"/>
    <property type="match status" value="1"/>
</dbReference>
<keyword evidence="11" id="KW-1185">Reference proteome</keyword>
<evidence type="ECO:0000256" key="3">
    <source>
        <dbReference type="ARBA" id="ARBA00023002"/>
    </source>
</evidence>
<dbReference type="InterPro" id="IPR006113">
    <property type="entry name" value="6PGDH_Gnd/GntZ"/>
</dbReference>
<dbReference type="Gene3D" id="1.20.5.320">
    <property type="entry name" value="6-Phosphogluconate Dehydrogenase, domain 3"/>
    <property type="match status" value="1"/>
</dbReference>
<dbReference type="SMART" id="SM01350">
    <property type="entry name" value="6PGD"/>
    <property type="match status" value="1"/>
</dbReference>
<keyword evidence="6 9" id="KW-0521">NADP</keyword>
<evidence type="ECO:0000256" key="4">
    <source>
        <dbReference type="ARBA" id="ARBA00023064"/>
    </source>
</evidence>
<dbReference type="GO" id="GO:0006098">
    <property type="term" value="P:pentose-phosphate shunt"/>
    <property type="evidence" value="ECO:0007669"/>
    <property type="project" value="UniProtKB-UniPathway"/>
</dbReference>
<dbReference type="GO" id="GO:0019521">
    <property type="term" value="P:D-gluconate metabolic process"/>
    <property type="evidence" value="ECO:0007669"/>
    <property type="project" value="UniProtKB-KW"/>
</dbReference>
<accession>A0A6J1G8X6</accession>
<dbReference type="Pfam" id="PF03446">
    <property type="entry name" value="NAD_binding_2"/>
    <property type="match status" value="1"/>
</dbReference>
<sequence>MAATSTRIGVAGLAVMGKNMALNIAEKGFPVSVYNRTASKVDDTVQRAKAEGNLPVYGFHDPKSFINSIQKPRVVLILVKAGAPVDDTINTLLPFMETGDCIIDGGNEWYETTERRQKAMAELGLLYLGMGVSGGEEGARNGPSLMPGGSIDAYKNIEDILLKVAAQVSDSGPCVTYVGEGGSGHFVKMVHNAVEYGDMQLITEASDVLKSAGKLSNQEIHEVFSEWNRGELRSYLIEITAHIFGVKDDKGKGYLVDKVLDKTSLKDNGRWFVQQAAELSVSAPTIAASLDARYLCGLKGERVEAAKVYQSAEFGEEVNKEKLINDVKQALYASKICNYAQGMNLIPAKSVEKGWSLKPREIARIWKAGCVVQGVFLERVRKAYDTNPDLVNLLVDPEFAKEMMQRQSALRRVVCVAINCGVSTPGMSASLAYFDSYRRERVATSLVQAQLDYFGAHTYERIDTEGSFHTDWIKIVKRMNE</sequence>
<feature type="domain" description="6-phosphogluconate dehydrogenase C-terminal" evidence="10">
    <location>
        <begin position="184"/>
        <end position="473"/>
    </location>
</feature>
<feature type="binding site" evidence="8">
    <location>
        <position position="107"/>
    </location>
    <ligand>
        <name>NADP(+)</name>
        <dbReference type="ChEBI" id="CHEBI:58349"/>
    </ligand>
</feature>
<evidence type="ECO:0000256" key="9">
    <source>
        <dbReference type="RuleBase" id="RU000485"/>
    </source>
</evidence>
<dbReference type="Gene3D" id="3.40.50.720">
    <property type="entry name" value="NAD(P)-binding Rossmann-like Domain"/>
    <property type="match status" value="1"/>
</dbReference>
<dbReference type="RefSeq" id="XP_022948316.1">
    <property type="nucleotide sequence ID" value="XM_023092548.1"/>
</dbReference>
<dbReference type="EC" id="1.1.1.44" evidence="6 9"/>
<dbReference type="FunFam" id="1.10.1040.10:FF:000002">
    <property type="entry name" value="6-phosphogluconate dehydrogenase, decarboxylating"/>
    <property type="match status" value="1"/>
</dbReference>
<dbReference type="InterPro" id="IPR008927">
    <property type="entry name" value="6-PGluconate_DH-like_C_sf"/>
</dbReference>
<dbReference type="UniPathway" id="UPA00115">
    <property type="reaction ID" value="UER00410"/>
</dbReference>
<evidence type="ECO:0000256" key="8">
    <source>
        <dbReference type="PIRSR" id="PIRSR000109-3"/>
    </source>
</evidence>
<dbReference type="KEGG" id="cmos:111452029"/>
<comment type="function">
    <text evidence="6">Catalyzes the oxidative decarboxylation of 6-phosphogluconate to ribulose 5-phosphate and CO(2), with concomitant reduction of NADP to NADPH.</text>
</comment>
<evidence type="ECO:0000256" key="2">
    <source>
        <dbReference type="ARBA" id="ARBA00008419"/>
    </source>
</evidence>
<dbReference type="InterPro" id="IPR006183">
    <property type="entry name" value="Pgluconate_DH"/>
</dbReference>
<dbReference type="SUPFAM" id="SSF51735">
    <property type="entry name" value="NAD(P)-binding Rossmann-fold domains"/>
    <property type="match status" value="1"/>
</dbReference>
<dbReference type="InterPro" id="IPR013328">
    <property type="entry name" value="6PGD_dom2"/>
</dbReference>
<dbReference type="PANTHER" id="PTHR11811">
    <property type="entry name" value="6-PHOSPHOGLUCONATE DEHYDROGENASE"/>
    <property type="match status" value="1"/>
</dbReference>
<organism evidence="11 12">
    <name type="scientific">Cucurbita moschata</name>
    <name type="common">Winter crookneck squash</name>
    <name type="synonym">Cucurbita pepo var. moschata</name>
    <dbReference type="NCBI Taxonomy" id="3662"/>
    <lineage>
        <taxon>Eukaryota</taxon>
        <taxon>Viridiplantae</taxon>
        <taxon>Streptophyta</taxon>
        <taxon>Embryophyta</taxon>
        <taxon>Tracheophyta</taxon>
        <taxon>Spermatophyta</taxon>
        <taxon>Magnoliopsida</taxon>
        <taxon>eudicotyledons</taxon>
        <taxon>Gunneridae</taxon>
        <taxon>Pentapetalae</taxon>
        <taxon>rosids</taxon>
        <taxon>fabids</taxon>
        <taxon>Cucurbitales</taxon>
        <taxon>Cucurbitaceae</taxon>
        <taxon>Cucurbiteae</taxon>
        <taxon>Cucurbita</taxon>
    </lineage>
</organism>
<evidence type="ECO:0000256" key="5">
    <source>
        <dbReference type="ARBA" id="ARBA00023126"/>
    </source>
</evidence>
<comment type="pathway">
    <text evidence="1 6 9">Carbohydrate degradation; pentose phosphate pathway; D-ribulose 5-phosphate from D-glucose 6-phosphate (oxidative stage): step 3/3.</text>
</comment>
<dbReference type="AlphaFoldDB" id="A0A6J1G8X6"/>
<evidence type="ECO:0000256" key="1">
    <source>
        <dbReference type="ARBA" id="ARBA00004874"/>
    </source>
</evidence>
<dbReference type="InterPro" id="IPR006114">
    <property type="entry name" value="6PGDH_C"/>
</dbReference>
<dbReference type="SUPFAM" id="SSF48179">
    <property type="entry name" value="6-phosphogluconate dehydrogenase C-terminal domain-like"/>
    <property type="match status" value="1"/>
</dbReference>
<keyword evidence="4 9" id="KW-0311">Gluconate utilization</keyword>
<dbReference type="NCBIfam" id="NF006765">
    <property type="entry name" value="PRK09287.1"/>
    <property type="match status" value="1"/>
</dbReference>
<keyword evidence="3 6" id="KW-0560">Oxidoreductase</keyword>
<dbReference type="FunFam" id="3.40.50.720:FF:000007">
    <property type="entry name" value="6-phosphogluconate dehydrogenase, decarboxylating"/>
    <property type="match status" value="1"/>
</dbReference>
<dbReference type="PIRSF" id="PIRSF000109">
    <property type="entry name" value="6PGD"/>
    <property type="match status" value="1"/>
</dbReference>
<reference evidence="12" key="1">
    <citation type="submission" date="2025-08" db="UniProtKB">
        <authorList>
            <consortium name="RefSeq"/>
        </authorList>
    </citation>
    <scope>IDENTIFICATION</scope>
    <source>
        <tissue evidence="12">Young leaves</tissue>
    </source>
</reference>
<dbReference type="Proteomes" id="UP000504609">
    <property type="component" value="Unplaced"/>
</dbReference>
<evidence type="ECO:0000313" key="12">
    <source>
        <dbReference type="RefSeq" id="XP_022948316.1"/>
    </source>
</evidence>